<dbReference type="InterPro" id="IPR041542">
    <property type="entry name" value="GH43_C2"/>
</dbReference>
<evidence type="ECO:0000256" key="3">
    <source>
        <dbReference type="ARBA" id="ARBA00023295"/>
    </source>
</evidence>
<dbReference type="Proteomes" id="UP001562357">
    <property type="component" value="Unassembled WGS sequence"/>
</dbReference>
<evidence type="ECO:0000256" key="1">
    <source>
        <dbReference type="ARBA" id="ARBA00009865"/>
    </source>
</evidence>
<comment type="caution">
    <text evidence="7">The sequence shown here is derived from an EMBL/GenBank/DDBJ whole genome shotgun (WGS) entry which is preliminary data.</text>
</comment>
<name>A0ABQ0CYF0_9HYPO</name>
<dbReference type="InterPro" id="IPR013320">
    <property type="entry name" value="ConA-like_dom_sf"/>
</dbReference>
<dbReference type="Pfam" id="PF17851">
    <property type="entry name" value="GH43_C2"/>
    <property type="match status" value="1"/>
</dbReference>
<dbReference type="InterPro" id="IPR023296">
    <property type="entry name" value="Glyco_hydro_beta-prop_sf"/>
</dbReference>
<dbReference type="SUPFAM" id="SSF75005">
    <property type="entry name" value="Arabinanase/levansucrase/invertase"/>
    <property type="match status" value="1"/>
</dbReference>
<keyword evidence="8" id="KW-1185">Reference proteome</keyword>
<evidence type="ECO:0000256" key="4">
    <source>
        <dbReference type="RuleBase" id="RU361187"/>
    </source>
</evidence>
<evidence type="ECO:0000256" key="2">
    <source>
        <dbReference type="ARBA" id="ARBA00022801"/>
    </source>
</evidence>
<organism evidence="7 8">
    <name type="scientific">Epichloe bromicola</name>
    <dbReference type="NCBI Taxonomy" id="79588"/>
    <lineage>
        <taxon>Eukaryota</taxon>
        <taxon>Fungi</taxon>
        <taxon>Dikarya</taxon>
        <taxon>Ascomycota</taxon>
        <taxon>Pezizomycotina</taxon>
        <taxon>Sordariomycetes</taxon>
        <taxon>Hypocreomycetidae</taxon>
        <taxon>Hypocreales</taxon>
        <taxon>Clavicipitaceae</taxon>
        <taxon>Epichloe</taxon>
    </lineage>
</organism>
<dbReference type="EMBL" id="BAAFGZ010000419">
    <property type="protein sequence ID" value="GAB0138460.1"/>
    <property type="molecule type" value="Genomic_DNA"/>
</dbReference>
<dbReference type="PANTHER" id="PTHR42812:SF15">
    <property type="entry name" value="HYDROLASE, PUTATIVE (AFU_ORTHOLOGUE AFUA_2G00930)-RELATED"/>
    <property type="match status" value="1"/>
</dbReference>
<dbReference type="CDD" id="cd09001">
    <property type="entry name" value="GH43_FsAxh1-like"/>
    <property type="match status" value="1"/>
</dbReference>
<evidence type="ECO:0000313" key="7">
    <source>
        <dbReference type="EMBL" id="GAB0138460.1"/>
    </source>
</evidence>
<reference evidence="8" key="1">
    <citation type="submission" date="2024-06" db="EMBL/GenBank/DDBJ databases">
        <title>Draft Genome Sequences of Epichloe bromicola Strains Isolated from Elymus ciliaris.</title>
        <authorList>
            <consortium name="Epichloe bromicola genome sequencing consortium"/>
            <person name="Miura A."/>
            <person name="Imano S."/>
            <person name="Ashida A."/>
            <person name="Sato I."/>
            <person name="Chiba S."/>
            <person name="Tanaka A."/>
            <person name="Camagna M."/>
            <person name="Takemoto D."/>
        </authorList>
    </citation>
    <scope>NUCLEOTIDE SEQUENCE [LARGE SCALE GENOMIC DNA]</scope>
    <source>
        <strain evidence="8">DP</strain>
    </source>
</reference>
<feature type="domain" description="Beta-xylosidase C-terminal Concanavalin A-like" evidence="6">
    <location>
        <begin position="314"/>
        <end position="520"/>
    </location>
</feature>
<feature type="signal peptide" evidence="5">
    <location>
        <begin position="1"/>
        <end position="17"/>
    </location>
</feature>
<keyword evidence="2 4" id="KW-0378">Hydrolase</keyword>
<dbReference type="PANTHER" id="PTHR42812">
    <property type="entry name" value="BETA-XYLOSIDASE"/>
    <property type="match status" value="1"/>
</dbReference>
<evidence type="ECO:0000259" key="6">
    <source>
        <dbReference type="Pfam" id="PF17851"/>
    </source>
</evidence>
<feature type="chain" id="PRO_5046535727" description="Beta-xylosidase C-terminal Concanavalin A-like domain-containing protein" evidence="5">
    <location>
        <begin position="18"/>
        <end position="526"/>
    </location>
</feature>
<dbReference type="SUPFAM" id="SSF49899">
    <property type="entry name" value="Concanavalin A-like lectins/glucanases"/>
    <property type="match status" value="1"/>
</dbReference>
<dbReference type="Gene3D" id="2.60.120.200">
    <property type="match status" value="1"/>
</dbReference>
<evidence type="ECO:0000256" key="5">
    <source>
        <dbReference type="SAM" id="SignalP"/>
    </source>
</evidence>
<dbReference type="InterPro" id="IPR006710">
    <property type="entry name" value="Glyco_hydro_43"/>
</dbReference>
<dbReference type="Gene3D" id="2.115.10.20">
    <property type="entry name" value="Glycosyl hydrolase domain, family 43"/>
    <property type="match status" value="1"/>
</dbReference>
<gene>
    <name evidence="7" type="primary">g6695</name>
    <name evidence="7" type="ORF">EsDP_00006695</name>
</gene>
<dbReference type="InterPro" id="IPR051795">
    <property type="entry name" value="Glycosyl_Hydrlase_43"/>
</dbReference>
<sequence length="526" mass="57542">MLGGTLLFVALVASALASVLSSSQPVLWEDLPDLDVFRVGNDFYYSASTMHYSPGALLLHSKDLINWEYVGHSVPALDWGPKYSLEGGQSAYVEGVFASSVRRRPSDGKWFWVGCVEYSRSYIYTASSAAGPWTKWAEFSNHCFYDCGLLFDDDSTPYVAYGAKTILVARLSKDLKSLVGSRPVHTYSGKAEGSRMYKIKGTYYILNVDPKTSIEYVMQSKNVYGPYRSATLANGPKCPVPGAGSPQQGGIVDDPQGNWYYMAFCNSHPGGRVPVIAPITFNGLGFPQLRNSNEWPSPMTPPMRSAAVQPAYYQDDFDGPSLGPKWEWNHNPVISAFSLGNGNGTGLTLRTASVTKDLYKAQNTLTHRILGPKSRATIKLSYKDMKAGDRAGLVLLRDLSTWVGVINNDGKVSVGVWTGCALTLAKSKNQWSTTATGSLQTSAAIPRTEEKSIWLRATANVAPHGPHTVEFSYSTDGDDFLDIGSPFTMRTNWDFYLGYRYGIFNFATQSLGGSVDVGSFILERAS</sequence>
<proteinExistence type="inferred from homology"/>
<evidence type="ECO:0000313" key="8">
    <source>
        <dbReference type="Proteomes" id="UP001562357"/>
    </source>
</evidence>
<dbReference type="Pfam" id="PF04616">
    <property type="entry name" value="Glyco_hydro_43"/>
    <property type="match status" value="1"/>
</dbReference>
<keyword evidence="3 4" id="KW-0326">Glycosidase</keyword>
<protein>
    <recommendedName>
        <fullName evidence="6">Beta-xylosidase C-terminal Concanavalin A-like domain-containing protein</fullName>
    </recommendedName>
</protein>
<keyword evidence="5" id="KW-0732">Signal</keyword>
<accession>A0ABQ0CYF0</accession>
<comment type="similarity">
    <text evidence="1 4">Belongs to the glycosyl hydrolase 43 family.</text>
</comment>